<protein>
    <recommendedName>
        <fullName evidence="7">Hydroxyacylglutathione hydrolase</fullName>
        <ecNumber evidence="7">3.1.2.6</ecNumber>
    </recommendedName>
    <alternativeName>
        <fullName evidence="7">Glyoxalase II</fullName>
        <shortName evidence="7">Glx II</shortName>
    </alternativeName>
</protein>
<dbReference type="Gene3D" id="3.60.15.10">
    <property type="entry name" value="Ribonuclease Z/Hydroxyacylglutathione hydrolase-like"/>
    <property type="match status" value="1"/>
</dbReference>
<feature type="binding site" evidence="7">
    <location>
        <position position="57"/>
    </location>
    <ligand>
        <name>Zn(2+)</name>
        <dbReference type="ChEBI" id="CHEBI:29105"/>
        <label>1</label>
    </ligand>
</feature>
<dbReference type="InterPro" id="IPR032282">
    <property type="entry name" value="HAGH_C"/>
</dbReference>
<dbReference type="NCBIfam" id="TIGR03413">
    <property type="entry name" value="GSH_gloB"/>
    <property type="match status" value="1"/>
</dbReference>
<gene>
    <name evidence="7 9" type="primary">gloB</name>
    <name evidence="9" type="ORF">O970_01210</name>
</gene>
<dbReference type="InterPro" id="IPR017782">
    <property type="entry name" value="Hydroxyacylglutathione_Hdrlase"/>
</dbReference>
<dbReference type="EMBL" id="AWGA01000011">
    <property type="protein sequence ID" value="TEA28069.1"/>
    <property type="molecule type" value="Genomic_DNA"/>
</dbReference>
<dbReference type="PANTHER" id="PTHR43705:SF1">
    <property type="entry name" value="HYDROXYACYLGLUTATHIONE HYDROLASE GLOB"/>
    <property type="match status" value="1"/>
</dbReference>
<evidence type="ECO:0000256" key="6">
    <source>
        <dbReference type="ARBA" id="ARBA00022833"/>
    </source>
</evidence>
<dbReference type="HAMAP" id="MF_01374">
    <property type="entry name" value="Glyoxalase_2"/>
    <property type="match status" value="1"/>
</dbReference>
<evidence type="ECO:0000256" key="2">
    <source>
        <dbReference type="ARBA" id="ARBA00004963"/>
    </source>
</evidence>
<organism evidence="9 10">
    <name type="scientific">Candidatus Schmidhempelia bombi str. Bimp</name>
    <dbReference type="NCBI Taxonomy" id="1387197"/>
    <lineage>
        <taxon>Bacteria</taxon>
        <taxon>Pseudomonadati</taxon>
        <taxon>Pseudomonadota</taxon>
        <taxon>Gammaproteobacteria</taxon>
        <taxon>Orbales</taxon>
        <taxon>Orbaceae</taxon>
        <taxon>Candidatus Schmidhempelia</taxon>
    </lineage>
</organism>
<evidence type="ECO:0000259" key="8">
    <source>
        <dbReference type="SMART" id="SM00849"/>
    </source>
</evidence>
<evidence type="ECO:0000313" key="10">
    <source>
        <dbReference type="Proteomes" id="UP000506160"/>
    </source>
</evidence>
<dbReference type="InterPro" id="IPR036866">
    <property type="entry name" value="RibonucZ/Hydroxyglut_hydro"/>
</dbReference>
<comment type="caution">
    <text evidence="9">The sequence shown here is derived from an EMBL/GenBank/DDBJ whole genome shotgun (WGS) entry which is preliminary data.</text>
</comment>
<feature type="binding site" evidence="7">
    <location>
        <position position="61"/>
    </location>
    <ligand>
        <name>Zn(2+)</name>
        <dbReference type="ChEBI" id="CHEBI:29105"/>
        <label>2</label>
    </ligand>
</feature>
<dbReference type="GO" id="GO:0004416">
    <property type="term" value="F:hydroxyacylglutathione hydrolase activity"/>
    <property type="evidence" value="ECO:0007669"/>
    <property type="project" value="UniProtKB-UniRule"/>
</dbReference>
<dbReference type="Proteomes" id="UP000506160">
    <property type="component" value="Unassembled WGS sequence"/>
</dbReference>
<keyword evidence="10" id="KW-1185">Reference proteome</keyword>
<sequence length="256" mass="29286">MNKRYHLTALNAFVDNYIWMLSDYSKQTIIIDPGDSEPVIDCLQQHHIRPQVILLTHHHQDHIGGVSHLFKHYPSLRIYGPLEVCHKLNGIPITPVHHNQSIAIDNNLTFQVIATPGHTLGHVSYYSKPYLFCGDTLFSAGCGRIFEGTSKQMLESLTLLASLDDSTQICCAHEYTVNNLRFAHHVLPEDNLIAKKLEEAKQIRLNKQMTLPSQLSLEKKINIFLRCTDEILQSKLNIYDTLSLFTTLRKLKDNFQ</sequence>
<feature type="binding site" evidence="7">
    <location>
        <position position="59"/>
    </location>
    <ligand>
        <name>Zn(2+)</name>
        <dbReference type="ChEBI" id="CHEBI:29105"/>
        <label>1</label>
    </ligand>
</feature>
<feature type="binding site" evidence="7">
    <location>
        <position position="135"/>
    </location>
    <ligand>
        <name>Zn(2+)</name>
        <dbReference type="ChEBI" id="CHEBI:29105"/>
        <label>1</label>
    </ligand>
</feature>
<evidence type="ECO:0000256" key="7">
    <source>
        <dbReference type="HAMAP-Rule" id="MF_01374"/>
    </source>
</evidence>
<evidence type="ECO:0000256" key="5">
    <source>
        <dbReference type="ARBA" id="ARBA00022801"/>
    </source>
</evidence>
<keyword evidence="5 7" id="KW-0378">Hydrolase</keyword>
<feature type="binding site" evidence="7">
    <location>
        <position position="62"/>
    </location>
    <ligand>
        <name>Zn(2+)</name>
        <dbReference type="ChEBI" id="CHEBI:29105"/>
        <label>2</label>
    </ligand>
</feature>
<comment type="subunit">
    <text evidence="7">Monomer.</text>
</comment>
<feature type="binding site" evidence="7">
    <location>
        <position position="135"/>
    </location>
    <ligand>
        <name>Zn(2+)</name>
        <dbReference type="ChEBI" id="CHEBI:29105"/>
        <label>2</label>
    </ligand>
</feature>
<accession>A0AB94IEY1</accession>
<keyword evidence="4 7" id="KW-0479">Metal-binding</keyword>
<dbReference type="SUPFAM" id="SSF56281">
    <property type="entry name" value="Metallo-hydrolase/oxidoreductase"/>
    <property type="match status" value="1"/>
</dbReference>
<comment type="pathway">
    <text evidence="2 7">Secondary metabolite metabolism; methylglyoxal degradation; (R)-lactate from methylglyoxal: step 2/2.</text>
</comment>
<dbReference type="EC" id="3.1.2.6" evidence="7"/>
<feature type="domain" description="Metallo-beta-lactamase" evidence="8">
    <location>
        <begin position="15"/>
        <end position="173"/>
    </location>
</feature>
<dbReference type="InterPro" id="IPR001279">
    <property type="entry name" value="Metallo-B-lactamas"/>
</dbReference>
<dbReference type="Pfam" id="PF00753">
    <property type="entry name" value="Lactamase_B"/>
    <property type="match status" value="1"/>
</dbReference>
<dbReference type="Pfam" id="PF16123">
    <property type="entry name" value="HAGH_C"/>
    <property type="match status" value="1"/>
</dbReference>
<keyword evidence="6 7" id="KW-0862">Zinc</keyword>
<feature type="binding site" evidence="7">
    <location>
        <position position="173"/>
    </location>
    <ligand>
        <name>Zn(2+)</name>
        <dbReference type="ChEBI" id="CHEBI:29105"/>
        <label>2</label>
    </ligand>
</feature>
<evidence type="ECO:0000256" key="1">
    <source>
        <dbReference type="ARBA" id="ARBA00001623"/>
    </source>
</evidence>
<feature type="binding site" evidence="7">
    <location>
        <position position="118"/>
    </location>
    <ligand>
        <name>Zn(2+)</name>
        <dbReference type="ChEBI" id="CHEBI:29105"/>
        <label>1</label>
    </ligand>
</feature>
<dbReference type="AlphaFoldDB" id="A0AB94IEY1"/>
<comment type="cofactor">
    <cofactor evidence="7">
        <name>Zn(2+)</name>
        <dbReference type="ChEBI" id="CHEBI:29105"/>
    </cofactor>
    <text evidence="7">Binds 2 Zn(2+) ions per subunit.</text>
</comment>
<comment type="catalytic activity">
    <reaction evidence="1 7">
        <text>an S-(2-hydroxyacyl)glutathione + H2O = a 2-hydroxy carboxylate + glutathione + H(+)</text>
        <dbReference type="Rhea" id="RHEA:21864"/>
        <dbReference type="ChEBI" id="CHEBI:15377"/>
        <dbReference type="ChEBI" id="CHEBI:15378"/>
        <dbReference type="ChEBI" id="CHEBI:57925"/>
        <dbReference type="ChEBI" id="CHEBI:58896"/>
        <dbReference type="ChEBI" id="CHEBI:71261"/>
        <dbReference type="EC" id="3.1.2.6"/>
    </reaction>
</comment>
<dbReference type="SMART" id="SM00849">
    <property type="entry name" value="Lactamase_B"/>
    <property type="match status" value="1"/>
</dbReference>
<evidence type="ECO:0000256" key="4">
    <source>
        <dbReference type="ARBA" id="ARBA00022723"/>
    </source>
</evidence>
<dbReference type="GO" id="GO:0046872">
    <property type="term" value="F:metal ion binding"/>
    <property type="evidence" value="ECO:0007669"/>
    <property type="project" value="UniProtKB-KW"/>
</dbReference>
<evidence type="ECO:0000256" key="3">
    <source>
        <dbReference type="ARBA" id="ARBA00006759"/>
    </source>
</evidence>
<dbReference type="CDD" id="cd07723">
    <property type="entry name" value="hydroxyacylglutathione_hydrolase_MBL-fold"/>
    <property type="match status" value="1"/>
</dbReference>
<name>A0AB94IEY1_9GAMM</name>
<reference evidence="9 10" key="1">
    <citation type="journal article" date="2014" name="Appl. Environ. Microbiol.">
        <title>Genomic features of a bumble bee symbiont reflect its host environment.</title>
        <authorList>
            <person name="Martinson V.G."/>
            <person name="Magoc T."/>
            <person name="Koch H."/>
            <person name="Salzberg S.L."/>
            <person name="Moran N.A."/>
        </authorList>
    </citation>
    <scope>NUCLEOTIDE SEQUENCE [LARGE SCALE GENOMIC DNA]</scope>
    <source>
        <strain evidence="9 10">Bimp</strain>
    </source>
</reference>
<dbReference type="PANTHER" id="PTHR43705">
    <property type="entry name" value="HYDROXYACYLGLUTATHIONE HYDROLASE"/>
    <property type="match status" value="1"/>
</dbReference>
<dbReference type="InterPro" id="IPR035680">
    <property type="entry name" value="Clx_II_MBL"/>
</dbReference>
<comment type="function">
    <text evidence="7">Thiolesterase that catalyzes the hydrolysis of S-D-lactoyl-glutathione to form glutathione and D-lactic acid.</text>
</comment>
<proteinExistence type="inferred from homology"/>
<comment type="similarity">
    <text evidence="3 7">Belongs to the metallo-beta-lactamase superfamily. Glyoxalase II family.</text>
</comment>
<dbReference type="InterPro" id="IPR050110">
    <property type="entry name" value="Glyoxalase_II_hydrolase"/>
</dbReference>
<dbReference type="RefSeq" id="WP_024495365.1">
    <property type="nucleotide sequence ID" value="NZ_AWGA01000011.1"/>
</dbReference>
<dbReference type="PIRSF" id="PIRSF005457">
    <property type="entry name" value="Glx"/>
    <property type="match status" value="1"/>
</dbReference>
<dbReference type="GO" id="GO:0019243">
    <property type="term" value="P:methylglyoxal catabolic process to D-lactate via S-lactoyl-glutathione"/>
    <property type="evidence" value="ECO:0007669"/>
    <property type="project" value="UniProtKB-UniRule"/>
</dbReference>
<evidence type="ECO:0000313" key="9">
    <source>
        <dbReference type="EMBL" id="TEA28069.1"/>
    </source>
</evidence>